<gene>
    <name evidence="4" type="ORF">BDP27DRAFT_1351922</name>
</gene>
<comment type="caution">
    <text evidence="4">The sequence shown here is derived from an EMBL/GenBank/DDBJ whole genome shotgun (WGS) entry which is preliminary data.</text>
</comment>
<accession>A0A9P5TUR0</accession>
<evidence type="ECO:0000256" key="2">
    <source>
        <dbReference type="ARBA" id="ARBA00007529"/>
    </source>
</evidence>
<comment type="catalytic activity">
    <reaction evidence="1">
        <text>trans-3-hydroxy-L-proline = 1-pyrroline-2-carboxylate + H2O</text>
        <dbReference type="Rhea" id="RHEA:10320"/>
        <dbReference type="ChEBI" id="CHEBI:15377"/>
        <dbReference type="ChEBI" id="CHEBI:39785"/>
        <dbReference type="ChEBI" id="CHEBI:57938"/>
        <dbReference type="EC" id="4.2.1.77"/>
    </reaction>
</comment>
<dbReference type="InterPro" id="IPR008794">
    <property type="entry name" value="Pro_racemase_fam"/>
</dbReference>
<evidence type="ECO:0000313" key="5">
    <source>
        <dbReference type="Proteomes" id="UP000772434"/>
    </source>
</evidence>
<comment type="similarity">
    <text evidence="2">Belongs to the proline racemase family.</text>
</comment>
<evidence type="ECO:0000256" key="3">
    <source>
        <dbReference type="ARBA" id="ARBA00013105"/>
    </source>
</evidence>
<evidence type="ECO:0000256" key="1">
    <source>
        <dbReference type="ARBA" id="ARBA00001148"/>
    </source>
</evidence>
<dbReference type="PANTHER" id="PTHR33442">
    <property type="entry name" value="TRANS-3-HYDROXY-L-PROLINE DEHYDRATASE"/>
    <property type="match status" value="1"/>
</dbReference>
<dbReference type="AlphaFoldDB" id="A0A9P5TUR0"/>
<reference evidence="4" key="1">
    <citation type="submission" date="2020-11" db="EMBL/GenBank/DDBJ databases">
        <authorList>
            <consortium name="DOE Joint Genome Institute"/>
            <person name="Ahrendt S."/>
            <person name="Riley R."/>
            <person name="Andreopoulos W."/>
            <person name="Labutti K."/>
            <person name="Pangilinan J."/>
            <person name="Ruiz-Duenas F.J."/>
            <person name="Barrasa J.M."/>
            <person name="Sanchez-Garcia M."/>
            <person name="Camarero S."/>
            <person name="Miyauchi S."/>
            <person name="Serrano A."/>
            <person name="Linde D."/>
            <person name="Babiker R."/>
            <person name="Drula E."/>
            <person name="Ayuso-Fernandez I."/>
            <person name="Pacheco R."/>
            <person name="Padilla G."/>
            <person name="Ferreira P."/>
            <person name="Barriuso J."/>
            <person name="Kellner H."/>
            <person name="Castanera R."/>
            <person name="Alfaro M."/>
            <person name="Ramirez L."/>
            <person name="Pisabarro A.G."/>
            <person name="Kuo A."/>
            <person name="Tritt A."/>
            <person name="Lipzen A."/>
            <person name="He G."/>
            <person name="Yan M."/>
            <person name="Ng V."/>
            <person name="Cullen D."/>
            <person name="Martin F."/>
            <person name="Rosso M.-N."/>
            <person name="Henrissat B."/>
            <person name="Hibbett D."/>
            <person name="Martinez A.T."/>
            <person name="Grigoriev I.V."/>
        </authorList>
    </citation>
    <scope>NUCLEOTIDE SEQUENCE</scope>
    <source>
        <strain evidence="4">AH 40177</strain>
    </source>
</reference>
<proteinExistence type="inferred from homology"/>
<dbReference type="Proteomes" id="UP000772434">
    <property type="component" value="Unassembled WGS sequence"/>
</dbReference>
<dbReference type="SUPFAM" id="SSF54506">
    <property type="entry name" value="Diaminopimelate epimerase-like"/>
    <property type="match status" value="1"/>
</dbReference>
<dbReference type="PANTHER" id="PTHR33442:SF1">
    <property type="entry name" value="TRANS-3-HYDROXY-L-PROLINE DEHYDRATASE"/>
    <property type="match status" value="1"/>
</dbReference>
<protein>
    <recommendedName>
        <fullName evidence="3">trans-L-3-hydroxyproline dehydratase</fullName>
        <ecNumber evidence="3">4.2.1.77</ecNumber>
    </recommendedName>
</protein>
<dbReference type="GO" id="GO:0050346">
    <property type="term" value="F:trans-L-3-hydroxyproline dehydratase activity"/>
    <property type="evidence" value="ECO:0007669"/>
    <property type="project" value="UniProtKB-EC"/>
</dbReference>
<dbReference type="OrthoDB" id="6409228at2759"/>
<dbReference type="EMBL" id="JADNRY010000880">
    <property type="protein sequence ID" value="KAF9025121.1"/>
    <property type="molecule type" value="Genomic_DNA"/>
</dbReference>
<feature type="non-terminal residue" evidence="4">
    <location>
        <position position="349"/>
    </location>
</feature>
<evidence type="ECO:0000313" key="4">
    <source>
        <dbReference type="EMBL" id="KAF9025121.1"/>
    </source>
</evidence>
<keyword evidence="5" id="KW-1185">Reference proteome</keyword>
<dbReference type="Pfam" id="PF05544">
    <property type="entry name" value="Pro_racemase"/>
    <property type="match status" value="1"/>
</dbReference>
<sequence>SLEALASTIKTLEMHTSGEGNTLLEKRRYASETPEIDEIRKRLMHEPRGHEGMYGAILVPETELTLSGQQTSVFSSVTTVKGYSTMCGHATIALGRFLVDTHDIDVFPMRQTLHNRKHDEGFSTEIRLHAPCGVVYVTVPTTAAGLSDPTKPVQFRSVPSFVSSPKHGVTVDIPSHMIWPKLAEKQAAKITVDIAYGGAFYALVSAEELGFATGIRGTDADFKQLAEAARILRLLVDTNHPNELDMGFFPRPIQDEKTETWLCFFADEQIDRSPTGSCVSAHVPLAVQQGRLQMGEWCSYDSFLSTQYPGNAFRGRAVERTEKGYIVEVEGYAHYTGASSFVASEKSRR</sequence>
<organism evidence="4 5">
    <name type="scientific">Rhodocollybia butyracea</name>
    <dbReference type="NCBI Taxonomy" id="206335"/>
    <lineage>
        <taxon>Eukaryota</taxon>
        <taxon>Fungi</taxon>
        <taxon>Dikarya</taxon>
        <taxon>Basidiomycota</taxon>
        <taxon>Agaricomycotina</taxon>
        <taxon>Agaricomycetes</taxon>
        <taxon>Agaricomycetidae</taxon>
        <taxon>Agaricales</taxon>
        <taxon>Marasmiineae</taxon>
        <taxon>Omphalotaceae</taxon>
        <taxon>Rhodocollybia</taxon>
    </lineage>
</organism>
<name>A0A9P5TUR0_9AGAR</name>
<dbReference type="EC" id="4.2.1.77" evidence="3"/>
<dbReference type="Gene3D" id="3.10.310.10">
    <property type="entry name" value="Diaminopimelate Epimerase, Chain A, domain 1"/>
    <property type="match status" value="2"/>
</dbReference>